<gene>
    <name evidence="2" type="ORF">EDD29_3500</name>
</gene>
<dbReference type="Gene3D" id="1.25.40.10">
    <property type="entry name" value="Tetratricopeptide repeat domain"/>
    <property type="match status" value="1"/>
</dbReference>
<sequence length="912" mass="97384">MAWWSLLRRSTAASRGPTGIGGNVVVVNRTKGDATVVIEAPGPAAPPEPPGHPITEHDPFDLDVHEAIAVPGDLPALPVYVRRGHDAALDERVRETRSGRSAAVLLVGESSTGKTRAAWEAVKDLPEPWTLWYPSDAGELLRGVTAVASHTVLWLDDAQQHLLTPGSVDGERAAAALRALLRDRDRRPVLVLGTIWPRPWQRLTGPPPDSGDDLHAQARRLLVGRALSVPTAFTGRDEQALRALTRRDARLAEAAARAEGGRVAQFLAGAPALVERYLTAPPEIKALIECAVDARRLGFGTVLPRTLLETAALGYLDAAQQDALPVGWADGAFAQVSPPIRGIRGPLSPSMPGPDGPAYTLADYLEQTGRVTRHGRLPPAALWDALHDHAEPEALLRISASASERGLLRTAVRFCLKAMEIDPSAGRLQISRLMSSSGRDLEAAEWAAAAAEAGEPGARARRLSLVWDAASRLNCTSMAAQADADYWLGFGHDENEEHLAVYEAAGGDTALEEAQRARRAGESFTEDVEDSDDDPPPERAYPSLRAAGSRFLDLLRSGKGGAGAAVAGLIEPGDIDADLPGSWTQAGVSQWESGRKGLGLDLIRHGADLGDFHAIDHAKGLLSGDSFLSWLREVADGGNIQGAGRLAAALTREGSDDEALEWWLVALERGYPEVLIRVRGLLARVAAEEGGEDKIVDWYQKAAALGADDAAGIAADLLRAGGRFAEAALWYRKAIESGDRDSVEDLARLVADTGEGGAEADWLRDRAKAGDSAAAAGVALIHWSSGEREEALLWLQDRGAAGDVEALRTAVDLLAGDAREEEAMALFRRVVETTASRRAVRPAKAPTAVPGRPLPEIDARSPLFEARRILREMGSAGEAKRLYRYGWDTDGGIAESWEAHPPPPVRPARSEP</sequence>
<dbReference type="InterPro" id="IPR011990">
    <property type="entry name" value="TPR-like_helical_dom_sf"/>
</dbReference>
<proteinExistence type="predicted"/>
<comment type="caution">
    <text evidence="2">The sequence shown here is derived from an EMBL/GenBank/DDBJ whole genome shotgun (WGS) entry which is preliminary data.</text>
</comment>
<name>A0A3N1CXH3_9ACTN</name>
<organism evidence="2 3">
    <name type="scientific">Actinocorallia herbida</name>
    <dbReference type="NCBI Taxonomy" id="58109"/>
    <lineage>
        <taxon>Bacteria</taxon>
        <taxon>Bacillati</taxon>
        <taxon>Actinomycetota</taxon>
        <taxon>Actinomycetes</taxon>
        <taxon>Streptosporangiales</taxon>
        <taxon>Thermomonosporaceae</taxon>
        <taxon>Actinocorallia</taxon>
    </lineage>
</organism>
<feature type="region of interest" description="Disordered" evidence="1">
    <location>
        <begin position="893"/>
        <end position="912"/>
    </location>
</feature>
<dbReference type="AlphaFoldDB" id="A0A3N1CXH3"/>
<evidence type="ECO:0000313" key="3">
    <source>
        <dbReference type="Proteomes" id="UP000272400"/>
    </source>
</evidence>
<keyword evidence="3" id="KW-1185">Reference proteome</keyword>
<dbReference type="Proteomes" id="UP000272400">
    <property type="component" value="Unassembled WGS sequence"/>
</dbReference>
<evidence type="ECO:0000313" key="2">
    <source>
        <dbReference type="EMBL" id="ROO85946.1"/>
    </source>
</evidence>
<evidence type="ECO:0008006" key="4">
    <source>
        <dbReference type="Google" id="ProtNLM"/>
    </source>
</evidence>
<protein>
    <recommendedName>
        <fullName evidence="4">TPR repeat protein</fullName>
    </recommendedName>
</protein>
<dbReference type="EMBL" id="RJKE01000001">
    <property type="protein sequence ID" value="ROO85946.1"/>
    <property type="molecule type" value="Genomic_DNA"/>
</dbReference>
<evidence type="ECO:0000256" key="1">
    <source>
        <dbReference type="SAM" id="MobiDB-lite"/>
    </source>
</evidence>
<reference evidence="2 3" key="1">
    <citation type="submission" date="2018-11" db="EMBL/GenBank/DDBJ databases">
        <title>Sequencing the genomes of 1000 actinobacteria strains.</title>
        <authorList>
            <person name="Klenk H.-P."/>
        </authorList>
    </citation>
    <scope>NUCLEOTIDE SEQUENCE [LARGE SCALE GENOMIC DNA]</scope>
    <source>
        <strain evidence="2 3">DSM 44254</strain>
    </source>
</reference>
<feature type="compositionally biased region" description="Acidic residues" evidence="1">
    <location>
        <begin position="524"/>
        <end position="535"/>
    </location>
</feature>
<dbReference type="RefSeq" id="WP_123665394.1">
    <property type="nucleotide sequence ID" value="NZ_RJKE01000001.1"/>
</dbReference>
<accession>A0A3N1CXH3</accession>
<dbReference type="SUPFAM" id="SSF81901">
    <property type="entry name" value="HCP-like"/>
    <property type="match status" value="2"/>
</dbReference>
<feature type="region of interest" description="Disordered" evidence="1">
    <location>
        <begin position="514"/>
        <end position="542"/>
    </location>
</feature>
<dbReference type="OrthoDB" id="3964962at2"/>